<feature type="domain" description="Glutaredoxin" evidence="5">
    <location>
        <begin position="131"/>
        <end position="193"/>
    </location>
</feature>
<evidence type="ECO:0000313" key="7">
    <source>
        <dbReference type="Proteomes" id="UP000006968"/>
    </source>
</evidence>
<name>J8Q6T8_SACAR</name>
<dbReference type="GO" id="GO:0000324">
    <property type="term" value="C:fungal-type vacuole"/>
    <property type="evidence" value="ECO:0007669"/>
    <property type="project" value="TreeGrafter"/>
</dbReference>
<dbReference type="HOGENOM" id="CLU_026126_0_1_1"/>
<protein>
    <submittedName>
        <fullName evidence="6">YDL010W</fullName>
    </submittedName>
</protein>
<dbReference type="GO" id="GO:0034599">
    <property type="term" value="P:cellular response to oxidative stress"/>
    <property type="evidence" value="ECO:0007669"/>
    <property type="project" value="TreeGrafter"/>
</dbReference>
<dbReference type="Pfam" id="PF00462">
    <property type="entry name" value="Glutaredoxin"/>
    <property type="match status" value="1"/>
</dbReference>
<dbReference type="PRINTS" id="PR00160">
    <property type="entry name" value="GLUTAREDOXIN"/>
</dbReference>
<dbReference type="Gene3D" id="3.40.30.10">
    <property type="entry name" value="Glutaredoxin"/>
    <property type="match status" value="1"/>
</dbReference>
<proteinExistence type="inferred from homology"/>
<keyword evidence="2" id="KW-0001">2Fe-2S</keyword>
<keyword evidence="2" id="KW-0408">Iron</keyword>
<dbReference type="EMBL" id="ALIE01000037">
    <property type="protein sequence ID" value="EJS44336.1"/>
    <property type="molecule type" value="Genomic_DNA"/>
</dbReference>
<sequence length="234" mass="25592">MIPSNKRNARILSITMLLLLLVFFVAQSANFLTMETMETKEPGSSQLLGANMDSAAAGSLKKSSAVPTSTVKGSSEVDEEINEIKQKVGLQQPTASADDSLSAIKGDKLSGAGKGFNVQKEYSLMLDLSPVIIFSKSVCTYSKSLKELLENEYQFVPNYYIIELDKHGHGEELQEYIKLITGRGTVPNLLINGISRGGSKEIRSLHSQGKLLESLQSWSDGEFSVEQREKPSNN</sequence>
<evidence type="ECO:0000256" key="1">
    <source>
        <dbReference type="ARBA" id="ARBA00009630"/>
    </source>
</evidence>
<dbReference type="InterPro" id="IPR002109">
    <property type="entry name" value="Glutaredoxin"/>
</dbReference>
<dbReference type="GO" id="GO:0004362">
    <property type="term" value="F:glutathione-disulfide reductase (NADPH) activity"/>
    <property type="evidence" value="ECO:0007669"/>
    <property type="project" value="UniProtKB-ARBA"/>
</dbReference>
<keyword evidence="3" id="KW-0411">Iron-sulfur</keyword>
<dbReference type="PANTHER" id="PTHR45694:SF5">
    <property type="entry name" value="GLUTAREDOXIN 2"/>
    <property type="match status" value="1"/>
</dbReference>
<keyword evidence="2" id="KW-0479">Metal-binding</keyword>
<keyword evidence="4" id="KW-0732">Signal</keyword>
<dbReference type="OrthoDB" id="423313at2759"/>
<dbReference type="SUPFAM" id="SSF52833">
    <property type="entry name" value="Thioredoxin-like"/>
    <property type="match status" value="1"/>
</dbReference>
<dbReference type="InterPro" id="IPR036249">
    <property type="entry name" value="Thioredoxin-like_sf"/>
</dbReference>
<evidence type="ECO:0000256" key="2">
    <source>
        <dbReference type="ARBA" id="ARBA00022714"/>
    </source>
</evidence>
<evidence type="ECO:0000256" key="3">
    <source>
        <dbReference type="ARBA" id="ARBA00023014"/>
    </source>
</evidence>
<accession>J8Q6T8</accession>
<dbReference type="GO" id="GO:0005801">
    <property type="term" value="C:cis-Golgi network"/>
    <property type="evidence" value="ECO:0007669"/>
    <property type="project" value="UniProtKB-ARBA"/>
</dbReference>
<dbReference type="FunFam" id="3.40.30.10:FF:000093">
    <property type="entry name" value="Glutaredoxin 2"/>
    <property type="match status" value="1"/>
</dbReference>
<dbReference type="NCBIfam" id="TIGR02180">
    <property type="entry name" value="GRX_euk"/>
    <property type="match status" value="1"/>
</dbReference>
<reference evidence="6 7" key="1">
    <citation type="journal article" date="2013" name="BMC Genomics">
        <title>High quality de novo sequencing and assembly of the Saccharomyces arboricolus genome.</title>
        <authorList>
            <person name="Liti G."/>
            <person name="Nguyen Ba A.N."/>
            <person name="Blythe M."/>
            <person name="Mueller C.A."/>
            <person name="Bergstroem A."/>
            <person name="Cubillos F.A."/>
            <person name="Dafhnis-Calas F."/>
            <person name="Khoshraftar S."/>
            <person name="Malla S."/>
            <person name="Mehta N."/>
            <person name="Siow C.C."/>
            <person name="Warringer J."/>
            <person name="Moses A.M."/>
            <person name="Louis E.J."/>
            <person name="Nieduszynski C.A."/>
        </authorList>
    </citation>
    <scope>NUCLEOTIDE SEQUENCE [LARGE SCALE GENOMIC DNA]</scope>
    <source>
        <strain evidence="7">H-6 / AS 2.3317 / CBS 10644</strain>
    </source>
</reference>
<gene>
    <name evidence="6" type="ORF">SU7_0565</name>
</gene>
<comment type="similarity">
    <text evidence="1">Belongs to the glutaredoxin family. Monothiol subfamily.</text>
</comment>
<keyword evidence="7" id="KW-1185">Reference proteome</keyword>
<feature type="signal peptide" evidence="4">
    <location>
        <begin position="1"/>
        <end position="28"/>
    </location>
</feature>
<dbReference type="GO" id="GO:0005796">
    <property type="term" value="C:Golgi lumen"/>
    <property type="evidence" value="ECO:0007669"/>
    <property type="project" value="TreeGrafter"/>
</dbReference>
<dbReference type="GO" id="GO:0051537">
    <property type="term" value="F:2 iron, 2 sulfur cluster binding"/>
    <property type="evidence" value="ECO:0007669"/>
    <property type="project" value="UniProtKB-KW"/>
</dbReference>
<dbReference type="PANTHER" id="PTHR45694">
    <property type="entry name" value="GLUTAREDOXIN 2"/>
    <property type="match status" value="1"/>
</dbReference>
<dbReference type="Proteomes" id="UP000006968">
    <property type="component" value="Chromosome IV"/>
</dbReference>
<dbReference type="InterPro" id="IPR011899">
    <property type="entry name" value="Glutaredoxin_euk/vir"/>
</dbReference>
<evidence type="ECO:0000256" key="4">
    <source>
        <dbReference type="SAM" id="SignalP"/>
    </source>
</evidence>
<comment type="caution">
    <text evidence="6">The sequence shown here is derived from an EMBL/GenBank/DDBJ whole genome shotgun (WGS) entry which is preliminary data.</text>
</comment>
<evidence type="ECO:0000313" key="6">
    <source>
        <dbReference type="EMBL" id="EJS44336.1"/>
    </source>
</evidence>
<organism evidence="6 7">
    <name type="scientific">Saccharomyces arboricola (strain H-6 / AS 2.3317 / CBS 10644)</name>
    <name type="common">Yeast</name>
    <dbReference type="NCBI Taxonomy" id="1160507"/>
    <lineage>
        <taxon>Eukaryota</taxon>
        <taxon>Fungi</taxon>
        <taxon>Dikarya</taxon>
        <taxon>Ascomycota</taxon>
        <taxon>Saccharomycotina</taxon>
        <taxon>Saccharomycetes</taxon>
        <taxon>Saccharomycetales</taxon>
        <taxon>Saccharomycetaceae</taxon>
        <taxon>Saccharomyces</taxon>
    </lineage>
</organism>
<dbReference type="CDD" id="cd03419">
    <property type="entry name" value="GRX_GRXh_1_2_like"/>
    <property type="match status" value="1"/>
</dbReference>
<evidence type="ECO:0000259" key="5">
    <source>
        <dbReference type="Pfam" id="PF00462"/>
    </source>
</evidence>
<feature type="chain" id="PRO_5003812803" evidence="4">
    <location>
        <begin position="29"/>
        <end position="234"/>
    </location>
</feature>
<dbReference type="PROSITE" id="PS51354">
    <property type="entry name" value="GLUTAREDOXIN_2"/>
    <property type="match status" value="1"/>
</dbReference>
<dbReference type="InterPro" id="IPR014025">
    <property type="entry name" value="Glutaredoxin_subgr"/>
</dbReference>
<dbReference type="AlphaFoldDB" id="J8Q6T8"/>